<reference evidence="1 2" key="1">
    <citation type="journal article" date="2023" name="Commun. Biol.">
        <title>Genome analysis of Parmales, the sister group of diatoms, reveals the evolutionary specialization of diatoms from phago-mixotrophs to photoautotrophs.</title>
        <authorList>
            <person name="Ban H."/>
            <person name="Sato S."/>
            <person name="Yoshikawa S."/>
            <person name="Yamada K."/>
            <person name="Nakamura Y."/>
            <person name="Ichinomiya M."/>
            <person name="Sato N."/>
            <person name="Blanc-Mathieu R."/>
            <person name="Endo H."/>
            <person name="Kuwata A."/>
            <person name="Ogata H."/>
        </authorList>
    </citation>
    <scope>NUCLEOTIDE SEQUENCE [LARGE SCALE GENOMIC DNA]</scope>
</reference>
<evidence type="ECO:0000313" key="2">
    <source>
        <dbReference type="Proteomes" id="UP001165060"/>
    </source>
</evidence>
<dbReference type="Proteomes" id="UP001165060">
    <property type="component" value="Unassembled WGS sequence"/>
</dbReference>
<dbReference type="SUPFAM" id="SSF47473">
    <property type="entry name" value="EF-hand"/>
    <property type="match status" value="1"/>
</dbReference>
<protein>
    <recommendedName>
        <fullName evidence="3">Calmodulin</fullName>
    </recommendedName>
</protein>
<dbReference type="EMBL" id="BRYB01000078">
    <property type="protein sequence ID" value="GMI22260.1"/>
    <property type="molecule type" value="Genomic_DNA"/>
</dbReference>
<evidence type="ECO:0000313" key="1">
    <source>
        <dbReference type="EMBL" id="GMI22260.1"/>
    </source>
</evidence>
<evidence type="ECO:0008006" key="3">
    <source>
        <dbReference type="Google" id="ProtNLM"/>
    </source>
</evidence>
<organism evidence="1 2">
    <name type="scientific">Tetraparma gracilis</name>
    <dbReference type="NCBI Taxonomy" id="2962635"/>
    <lineage>
        <taxon>Eukaryota</taxon>
        <taxon>Sar</taxon>
        <taxon>Stramenopiles</taxon>
        <taxon>Ochrophyta</taxon>
        <taxon>Bolidophyceae</taxon>
        <taxon>Parmales</taxon>
        <taxon>Triparmaceae</taxon>
        <taxon>Tetraparma</taxon>
    </lineage>
</organism>
<keyword evidence="2" id="KW-1185">Reference proteome</keyword>
<feature type="non-terminal residue" evidence="1">
    <location>
        <position position="1"/>
    </location>
</feature>
<dbReference type="InterPro" id="IPR011992">
    <property type="entry name" value="EF-hand-dom_pair"/>
</dbReference>
<name>A0ABQ6M9R6_9STRA</name>
<proteinExistence type="predicted"/>
<gene>
    <name evidence="1" type="ORF">TeGR_g10050</name>
</gene>
<dbReference type="Gene3D" id="1.10.238.10">
    <property type="entry name" value="EF-hand"/>
    <property type="match status" value="1"/>
</dbReference>
<accession>A0ABQ6M9R6</accession>
<sequence length="137" mass="15481">PPPPPPPSPPPRYYSWLSASIIDDDAFVSVLEAAWGIKEVSSAEVRYRICAKAMKECAYKQVKGCHDDVKAKHVLLNVLRHFDLENKGGLTIPQFRQATQRLTCTLNDEFAQLFFDKFATDGVLDYKLMADDMYAEP</sequence>
<dbReference type="SUPFAM" id="SSF101447">
    <property type="entry name" value="Formin homology 2 domain (FH2 domain)"/>
    <property type="match status" value="1"/>
</dbReference>
<comment type="caution">
    <text evidence="1">The sequence shown here is derived from an EMBL/GenBank/DDBJ whole genome shotgun (WGS) entry which is preliminary data.</text>
</comment>